<evidence type="ECO:0000256" key="1">
    <source>
        <dbReference type="SAM" id="Phobius"/>
    </source>
</evidence>
<gene>
    <name evidence="2" type="ORF">HXK00_06350</name>
</gene>
<name>A0A929MQ18_ABIDE</name>
<protein>
    <submittedName>
        <fullName evidence="2">Uncharacterized protein</fullName>
    </submittedName>
</protein>
<comment type="caution">
    <text evidence="2">The sequence shown here is derived from an EMBL/GenBank/DDBJ whole genome shotgun (WGS) entry which is preliminary data.</text>
</comment>
<keyword evidence="1" id="KW-1133">Transmembrane helix</keyword>
<dbReference type="Proteomes" id="UP000757900">
    <property type="component" value="Unassembled WGS sequence"/>
</dbReference>
<feature type="transmembrane region" description="Helical" evidence="1">
    <location>
        <begin position="179"/>
        <end position="197"/>
    </location>
</feature>
<sequence length="325" mass="36727">MKRYKLMKLLPYLIVASVCLLIGGGLAFISQGTSTDSLRAQGLVYPNVSRVSRLTAVPVTRITYVSAVSNVVKERGKIVYRDDKTGMSLFLVSDGGLDIPILFRDDSSLLSILKEKSDQGQLATEPHYVIAMVDDGDKSKEFLQSIESYVTNKTGNRVFIGGTLLNQDKAETYIQSMKLVSYIFLALALAVLGFTAYRYSAMRRFWSHVYQVLPELAEDQDLLVSQSQFKSKQLGLYLYRDYLIVLGAKERLIDLSTVLGLNLNNESNNGRLKSRLILYYDRDQFETVKLRPYPEKEACAFLEGLMAYLEKHYPHILLADERLAI</sequence>
<accession>A0A929MQ18</accession>
<keyword evidence="1" id="KW-0472">Membrane</keyword>
<keyword evidence="1" id="KW-0812">Transmembrane</keyword>
<reference evidence="2" key="1">
    <citation type="submission" date="2020-04" db="EMBL/GenBank/DDBJ databases">
        <title>Deep metagenomics examines the oral microbiome during advanced dental caries in children, revealing novel taxa and co-occurrences with host molecules.</title>
        <authorList>
            <person name="Baker J.L."/>
            <person name="Morton J.T."/>
            <person name="Dinis M."/>
            <person name="Alvarez R."/>
            <person name="Tran N.C."/>
            <person name="Knight R."/>
            <person name="Edlund A."/>
        </authorList>
    </citation>
    <scope>NUCLEOTIDE SEQUENCE</scope>
    <source>
        <strain evidence="2">JCVI_23_bin.16</strain>
    </source>
</reference>
<evidence type="ECO:0000313" key="3">
    <source>
        <dbReference type="Proteomes" id="UP000757900"/>
    </source>
</evidence>
<proteinExistence type="predicted"/>
<dbReference type="EMBL" id="JABZFV010000170">
    <property type="protein sequence ID" value="MBF0935247.1"/>
    <property type="molecule type" value="Genomic_DNA"/>
</dbReference>
<organism evidence="2 3">
    <name type="scientific">Abiotrophia defectiva</name>
    <name type="common">Streptococcus defectivus</name>
    <dbReference type="NCBI Taxonomy" id="46125"/>
    <lineage>
        <taxon>Bacteria</taxon>
        <taxon>Bacillati</taxon>
        <taxon>Bacillota</taxon>
        <taxon>Bacilli</taxon>
        <taxon>Lactobacillales</taxon>
        <taxon>Aerococcaceae</taxon>
        <taxon>Abiotrophia</taxon>
    </lineage>
</organism>
<dbReference type="AlphaFoldDB" id="A0A929MQ18"/>
<evidence type="ECO:0000313" key="2">
    <source>
        <dbReference type="EMBL" id="MBF0935247.1"/>
    </source>
</evidence>